<sequence length="289" mass="30809">MFVPAHLQTLIAVTDTGSFDLAAARLGVTPPAVSQRMRALSEAAGGPIFAQLQPARPTDLGQRLLRHARDVAALQADLAADLGRDGGPRPVAVAINADSLEVWAIPPLAACPGFRFDIRIVDQDHSAAALRRGEVSAAITAEGRALPGCDVHALGALRYRACCTPAFHAEHFAEGVTADSLARAPTLRFTGLDTLQTRWIERETGQAIDPPAHHLAAPGPFVQATREGLGWGLNPETLIAEDLAAGRLRELIPDTSLDTLLHWQVSRTMQSVLAPVTRAIRQAARRALI</sequence>
<dbReference type="Gene3D" id="1.10.10.10">
    <property type="entry name" value="Winged helix-like DNA-binding domain superfamily/Winged helix DNA-binding domain"/>
    <property type="match status" value="1"/>
</dbReference>
<dbReference type="GO" id="GO:0003677">
    <property type="term" value="F:DNA binding"/>
    <property type="evidence" value="ECO:0007669"/>
    <property type="project" value="UniProtKB-KW"/>
</dbReference>
<evidence type="ECO:0000256" key="1">
    <source>
        <dbReference type="ARBA" id="ARBA00009437"/>
    </source>
</evidence>
<organism evidence="6 7">
    <name type="scientific">Jannaschia pohangensis</name>
    <dbReference type="NCBI Taxonomy" id="390807"/>
    <lineage>
        <taxon>Bacteria</taxon>
        <taxon>Pseudomonadati</taxon>
        <taxon>Pseudomonadota</taxon>
        <taxon>Alphaproteobacteria</taxon>
        <taxon>Rhodobacterales</taxon>
        <taxon>Roseobacteraceae</taxon>
        <taxon>Jannaschia</taxon>
    </lineage>
</organism>
<dbReference type="NCBIfam" id="TIGR03298">
    <property type="entry name" value="argP"/>
    <property type="match status" value="1"/>
</dbReference>
<keyword evidence="4" id="KW-0804">Transcription</keyword>
<evidence type="ECO:0000313" key="7">
    <source>
        <dbReference type="Proteomes" id="UP000199110"/>
    </source>
</evidence>
<dbReference type="InterPro" id="IPR050176">
    <property type="entry name" value="LTTR"/>
</dbReference>
<keyword evidence="2" id="KW-0805">Transcription regulation</keyword>
<evidence type="ECO:0000313" key="6">
    <source>
        <dbReference type="EMBL" id="SFI49229.1"/>
    </source>
</evidence>
<gene>
    <name evidence="6" type="ORF">SAMN04488095_1035</name>
</gene>
<dbReference type="InterPro" id="IPR017685">
    <property type="entry name" value="ArgP"/>
</dbReference>
<reference evidence="6 7" key="1">
    <citation type="submission" date="2016-10" db="EMBL/GenBank/DDBJ databases">
        <authorList>
            <person name="de Groot N.N."/>
        </authorList>
    </citation>
    <scope>NUCLEOTIDE SEQUENCE [LARGE SCALE GENOMIC DNA]</scope>
    <source>
        <strain evidence="6 7">DSM 19073</strain>
    </source>
</reference>
<keyword evidence="3" id="KW-0238">DNA-binding</keyword>
<name>A0A1I3IMW9_9RHOB</name>
<dbReference type="InterPro" id="IPR036388">
    <property type="entry name" value="WH-like_DNA-bd_sf"/>
</dbReference>
<dbReference type="OrthoDB" id="3252676at2"/>
<feature type="domain" description="HTH lysR-type" evidence="5">
    <location>
        <begin position="2"/>
        <end position="58"/>
    </location>
</feature>
<dbReference type="Gene3D" id="3.40.190.290">
    <property type="match status" value="1"/>
</dbReference>
<dbReference type="SUPFAM" id="SSF53850">
    <property type="entry name" value="Periplasmic binding protein-like II"/>
    <property type="match status" value="1"/>
</dbReference>
<dbReference type="NCBIfam" id="NF002964">
    <property type="entry name" value="PRK03635.1"/>
    <property type="match status" value="1"/>
</dbReference>
<accession>A0A1I3IMW9</accession>
<evidence type="ECO:0000259" key="5">
    <source>
        <dbReference type="PROSITE" id="PS50931"/>
    </source>
</evidence>
<dbReference type="PROSITE" id="PS50931">
    <property type="entry name" value="HTH_LYSR"/>
    <property type="match status" value="1"/>
</dbReference>
<dbReference type="AlphaFoldDB" id="A0A1I3IMW9"/>
<evidence type="ECO:0000256" key="2">
    <source>
        <dbReference type="ARBA" id="ARBA00023015"/>
    </source>
</evidence>
<evidence type="ECO:0000256" key="3">
    <source>
        <dbReference type="ARBA" id="ARBA00023125"/>
    </source>
</evidence>
<dbReference type="PANTHER" id="PTHR30579:SF2">
    <property type="entry name" value="HTH-TYPE TRANSCRIPTIONAL REGULATOR ARGP"/>
    <property type="match status" value="1"/>
</dbReference>
<dbReference type="Proteomes" id="UP000199110">
    <property type="component" value="Unassembled WGS sequence"/>
</dbReference>
<dbReference type="Pfam" id="PF00126">
    <property type="entry name" value="HTH_1"/>
    <property type="match status" value="1"/>
</dbReference>
<dbReference type="InterPro" id="IPR000847">
    <property type="entry name" value="LysR_HTH_N"/>
</dbReference>
<protein>
    <submittedName>
        <fullName evidence="6">LysR family transcriptional regulator, chromosome initiation inhibitor</fullName>
    </submittedName>
</protein>
<dbReference type="STRING" id="390807.SAMN04488095_1035"/>
<dbReference type="RefSeq" id="WP_092777735.1">
    <property type="nucleotide sequence ID" value="NZ_FORA01000001.1"/>
</dbReference>
<proteinExistence type="inferred from homology"/>
<keyword evidence="7" id="KW-1185">Reference proteome</keyword>
<dbReference type="Pfam" id="PF03466">
    <property type="entry name" value="LysR_substrate"/>
    <property type="match status" value="1"/>
</dbReference>
<dbReference type="EMBL" id="FORA01000001">
    <property type="protein sequence ID" value="SFI49229.1"/>
    <property type="molecule type" value="Genomic_DNA"/>
</dbReference>
<dbReference type="InterPro" id="IPR036390">
    <property type="entry name" value="WH_DNA-bd_sf"/>
</dbReference>
<evidence type="ECO:0000256" key="4">
    <source>
        <dbReference type="ARBA" id="ARBA00023163"/>
    </source>
</evidence>
<comment type="similarity">
    <text evidence="1">Belongs to the LysR transcriptional regulatory family.</text>
</comment>
<dbReference type="InterPro" id="IPR005119">
    <property type="entry name" value="LysR_subst-bd"/>
</dbReference>
<dbReference type="PANTHER" id="PTHR30579">
    <property type="entry name" value="TRANSCRIPTIONAL REGULATOR"/>
    <property type="match status" value="1"/>
</dbReference>
<dbReference type="SUPFAM" id="SSF46785">
    <property type="entry name" value="Winged helix' DNA-binding domain"/>
    <property type="match status" value="1"/>
</dbReference>
<dbReference type="GO" id="GO:0003700">
    <property type="term" value="F:DNA-binding transcription factor activity"/>
    <property type="evidence" value="ECO:0007669"/>
    <property type="project" value="InterPro"/>
</dbReference>